<reference evidence="4" key="1">
    <citation type="submission" date="2019-08" db="EMBL/GenBank/DDBJ databases">
        <title>The genome of the North American firefly Photinus pyralis.</title>
        <authorList>
            <consortium name="Photinus pyralis genome working group"/>
            <person name="Fallon T.R."/>
            <person name="Sander Lower S.E."/>
            <person name="Weng J.-K."/>
        </authorList>
    </citation>
    <scope>NUCLEOTIDE SEQUENCE</scope>
    <source>
        <strain evidence="4">TRF0915ILg1</strain>
        <tissue evidence="4">Whole body</tissue>
    </source>
</reference>
<dbReference type="GO" id="GO:0003676">
    <property type="term" value="F:nucleic acid binding"/>
    <property type="evidence" value="ECO:0007669"/>
    <property type="project" value="InterPro"/>
</dbReference>
<dbReference type="InterPro" id="IPR001584">
    <property type="entry name" value="Integrase_cat-core"/>
</dbReference>
<evidence type="ECO:0000256" key="2">
    <source>
        <dbReference type="SAM" id="MobiDB-lite"/>
    </source>
</evidence>
<organism evidence="4 5">
    <name type="scientific">Ignelater luminosus</name>
    <name type="common">Cucubano</name>
    <name type="synonym">Pyrophorus luminosus</name>
    <dbReference type="NCBI Taxonomy" id="2038154"/>
    <lineage>
        <taxon>Eukaryota</taxon>
        <taxon>Metazoa</taxon>
        <taxon>Ecdysozoa</taxon>
        <taxon>Arthropoda</taxon>
        <taxon>Hexapoda</taxon>
        <taxon>Insecta</taxon>
        <taxon>Pterygota</taxon>
        <taxon>Neoptera</taxon>
        <taxon>Endopterygota</taxon>
        <taxon>Coleoptera</taxon>
        <taxon>Polyphaga</taxon>
        <taxon>Elateriformia</taxon>
        <taxon>Elateroidea</taxon>
        <taxon>Elateridae</taxon>
        <taxon>Agrypninae</taxon>
        <taxon>Pyrophorini</taxon>
        <taxon>Ignelater</taxon>
    </lineage>
</organism>
<dbReference type="Proteomes" id="UP000801492">
    <property type="component" value="Unassembled WGS sequence"/>
</dbReference>
<proteinExistence type="predicted"/>
<feature type="region of interest" description="Disordered" evidence="2">
    <location>
        <begin position="244"/>
        <end position="281"/>
    </location>
</feature>
<feature type="domain" description="Integrase catalytic" evidence="3">
    <location>
        <begin position="88"/>
        <end position="185"/>
    </location>
</feature>
<dbReference type="EMBL" id="VTPC01085351">
    <property type="protein sequence ID" value="KAF2887057.1"/>
    <property type="molecule type" value="Genomic_DNA"/>
</dbReference>
<dbReference type="GO" id="GO:0003964">
    <property type="term" value="F:RNA-directed DNA polymerase activity"/>
    <property type="evidence" value="ECO:0007669"/>
    <property type="project" value="UniProtKB-EC"/>
</dbReference>
<dbReference type="InterPro" id="IPR050951">
    <property type="entry name" value="Retrovirus_Pol_polyprotein"/>
</dbReference>
<dbReference type="OrthoDB" id="10058156at2759"/>
<gene>
    <name evidence="4" type="ORF">ILUMI_19116</name>
</gene>
<comment type="caution">
    <text evidence="4">The sequence shown here is derived from an EMBL/GenBank/DDBJ whole genome shotgun (WGS) entry which is preliminary data.</text>
</comment>
<name>A0A8K0CKS9_IGNLU</name>
<feature type="compositionally biased region" description="Polar residues" evidence="2">
    <location>
        <begin position="260"/>
        <end position="281"/>
    </location>
</feature>
<feature type="non-terminal residue" evidence="4">
    <location>
        <position position="1"/>
    </location>
</feature>
<dbReference type="Gene3D" id="1.10.340.70">
    <property type="match status" value="1"/>
</dbReference>
<protein>
    <recommendedName>
        <fullName evidence="1">RNA-directed DNA polymerase</fullName>
        <ecNumber evidence="1">2.7.7.49</ecNumber>
    </recommendedName>
</protein>
<accession>A0A8K0CKS9</accession>
<evidence type="ECO:0000256" key="1">
    <source>
        <dbReference type="ARBA" id="ARBA00012493"/>
    </source>
</evidence>
<evidence type="ECO:0000313" key="4">
    <source>
        <dbReference type="EMBL" id="KAF2887057.1"/>
    </source>
</evidence>
<dbReference type="Gene3D" id="3.30.420.10">
    <property type="entry name" value="Ribonuclease H-like superfamily/Ribonuclease H"/>
    <property type="match status" value="1"/>
</dbReference>
<dbReference type="AlphaFoldDB" id="A0A8K0CKS9"/>
<dbReference type="Pfam" id="PF17921">
    <property type="entry name" value="Integrase_H2C2"/>
    <property type="match status" value="1"/>
</dbReference>
<keyword evidence="5" id="KW-1185">Reference proteome</keyword>
<dbReference type="InterPro" id="IPR012337">
    <property type="entry name" value="RNaseH-like_sf"/>
</dbReference>
<evidence type="ECO:0000313" key="5">
    <source>
        <dbReference type="Proteomes" id="UP000801492"/>
    </source>
</evidence>
<dbReference type="EC" id="2.7.7.49" evidence="1"/>
<evidence type="ECO:0000259" key="3">
    <source>
        <dbReference type="PROSITE" id="PS50994"/>
    </source>
</evidence>
<dbReference type="SUPFAM" id="SSF53098">
    <property type="entry name" value="Ribonuclease H-like"/>
    <property type="match status" value="1"/>
</dbReference>
<dbReference type="GO" id="GO:0015074">
    <property type="term" value="P:DNA integration"/>
    <property type="evidence" value="ECO:0007669"/>
    <property type="project" value="InterPro"/>
</dbReference>
<dbReference type="InterPro" id="IPR036397">
    <property type="entry name" value="RNaseH_sf"/>
</dbReference>
<dbReference type="PANTHER" id="PTHR37984">
    <property type="entry name" value="PROTEIN CBG26694"/>
    <property type="match status" value="1"/>
</dbReference>
<dbReference type="PROSITE" id="PS50994">
    <property type="entry name" value="INTEGRASE"/>
    <property type="match status" value="1"/>
</dbReference>
<sequence>IDNEIFMWGYRVIIPPRFCDEMLRKVHGGHNGIVRMKSLARQYLWWPGLNADIDKYVKNCEACLKYLVSPPKACLIKSNEGKHVFDRIRIDFLGPFRGKTYLIIPDAYSENNGIIHTTSAPYHPSTNGGAENSMKSFKSALSKMLSSKHYSLSMAILIGKYLFSYRNILHCVTSQTPSKLMFSRKVKIRLDFLTRPNAKEKRAKCRGGRIINLEMGEIVDQFYDDVSRYDKKSHLALEENNSILQSSTQHSGNDPKLNNKKSSSVNTETIPSESSSKVPVNNEVSVEVTHDIEKVVNVSLPEDDVTCNENIQASVSNSATNSPSINHRLRKQIKPPDCLDL</sequence>
<dbReference type="PANTHER" id="PTHR37984:SF5">
    <property type="entry name" value="PROTEIN NYNRIN-LIKE"/>
    <property type="match status" value="1"/>
</dbReference>
<dbReference type="InterPro" id="IPR041588">
    <property type="entry name" value="Integrase_H2C2"/>
</dbReference>